<proteinExistence type="inferred from homology"/>
<dbReference type="PANTHER" id="PTHR43437">
    <property type="entry name" value="HYDROXYACYL-THIOESTER DEHYDRATASE TYPE 2, MITOCHONDRIAL-RELATED"/>
    <property type="match status" value="1"/>
</dbReference>
<gene>
    <name evidence="3" type="ORF">GCM10017577_16800</name>
</gene>
<keyword evidence="4" id="KW-1185">Reference proteome</keyword>
<evidence type="ECO:0000313" key="4">
    <source>
        <dbReference type="Proteomes" id="UP001143463"/>
    </source>
</evidence>
<evidence type="ECO:0000256" key="1">
    <source>
        <dbReference type="ARBA" id="ARBA00005254"/>
    </source>
</evidence>
<dbReference type="RefSeq" id="WP_306470733.1">
    <property type="nucleotide sequence ID" value="NZ_BAAAUZ010000002.1"/>
</dbReference>
<comment type="similarity">
    <text evidence="1">Belongs to the enoyl-CoA hydratase/isomerase family.</text>
</comment>
<name>A0A9W6NUQ8_9PSEU</name>
<dbReference type="Gene3D" id="3.10.129.10">
    <property type="entry name" value="Hotdog Thioesterase"/>
    <property type="match status" value="1"/>
</dbReference>
<dbReference type="InterPro" id="IPR029069">
    <property type="entry name" value="HotDog_dom_sf"/>
</dbReference>
<comment type="caution">
    <text evidence="3">The sequence shown here is derived from an EMBL/GenBank/DDBJ whole genome shotgun (WGS) entry which is preliminary data.</text>
</comment>
<reference evidence="3" key="1">
    <citation type="journal article" date="2014" name="Int. J. Syst. Evol. Microbiol.">
        <title>Complete genome sequence of Corynebacterium casei LMG S-19264T (=DSM 44701T), isolated from a smear-ripened cheese.</title>
        <authorList>
            <consortium name="US DOE Joint Genome Institute (JGI-PGF)"/>
            <person name="Walter F."/>
            <person name="Albersmeier A."/>
            <person name="Kalinowski J."/>
            <person name="Ruckert C."/>
        </authorList>
    </citation>
    <scope>NUCLEOTIDE SEQUENCE</scope>
    <source>
        <strain evidence="3">VKM Ac-1069</strain>
    </source>
</reference>
<dbReference type="InterPro" id="IPR002539">
    <property type="entry name" value="MaoC-like_dom"/>
</dbReference>
<feature type="domain" description="MaoC-like" evidence="2">
    <location>
        <begin position="11"/>
        <end position="124"/>
    </location>
</feature>
<dbReference type="PANTHER" id="PTHR43437:SF3">
    <property type="entry name" value="HYDROXYACYL-THIOESTER DEHYDRATASE TYPE 2, MITOCHONDRIAL"/>
    <property type="match status" value="1"/>
</dbReference>
<accession>A0A9W6NUQ8</accession>
<evidence type="ECO:0000313" key="3">
    <source>
        <dbReference type="EMBL" id="GLL10540.1"/>
    </source>
</evidence>
<dbReference type="Pfam" id="PF01575">
    <property type="entry name" value="MaoC_dehydratas"/>
    <property type="match status" value="1"/>
</dbReference>
<dbReference type="GO" id="GO:0019171">
    <property type="term" value="F:(3R)-hydroxyacyl-[acyl-carrier-protein] dehydratase activity"/>
    <property type="evidence" value="ECO:0007669"/>
    <property type="project" value="TreeGrafter"/>
</dbReference>
<dbReference type="Proteomes" id="UP001143463">
    <property type="component" value="Unassembled WGS sequence"/>
</dbReference>
<dbReference type="GO" id="GO:0006633">
    <property type="term" value="P:fatty acid biosynthetic process"/>
    <property type="evidence" value="ECO:0007669"/>
    <property type="project" value="TreeGrafter"/>
</dbReference>
<dbReference type="EMBL" id="BSFQ01000005">
    <property type="protein sequence ID" value="GLL10540.1"/>
    <property type="molecule type" value="Genomic_DNA"/>
</dbReference>
<organism evidence="3 4">
    <name type="scientific">Pseudonocardia halophobica</name>
    <dbReference type="NCBI Taxonomy" id="29401"/>
    <lineage>
        <taxon>Bacteria</taxon>
        <taxon>Bacillati</taxon>
        <taxon>Actinomycetota</taxon>
        <taxon>Actinomycetes</taxon>
        <taxon>Pseudonocardiales</taxon>
        <taxon>Pseudonocardiaceae</taxon>
        <taxon>Pseudonocardia</taxon>
    </lineage>
</organism>
<protein>
    <submittedName>
        <fullName evidence="3">MaoC-like dehydratase</fullName>
    </submittedName>
</protein>
<dbReference type="AlphaFoldDB" id="A0A9W6NUQ8"/>
<dbReference type="InterPro" id="IPR050965">
    <property type="entry name" value="UPF0336/Enoyl-CoA_hydratase"/>
</dbReference>
<evidence type="ECO:0000259" key="2">
    <source>
        <dbReference type="Pfam" id="PF01575"/>
    </source>
</evidence>
<dbReference type="SUPFAM" id="SSF54637">
    <property type="entry name" value="Thioesterase/thiol ester dehydrase-isomerase"/>
    <property type="match status" value="1"/>
</dbReference>
<sequence length="142" mass="14765">MTTPIPSIATARPGTSVEVVVADGLTRTQIVQYAGASGDFNPLHTDEVYATETAGYPATVAHGMLTMGLTGRAVTDWVGEGRLSSFSVRFLSPVFPGDVLTTRMTIEDSRPVGDGTEVRVAVETVNASGTPVVRGLAVAVVD</sequence>
<reference evidence="3" key="2">
    <citation type="submission" date="2023-01" db="EMBL/GenBank/DDBJ databases">
        <authorList>
            <person name="Sun Q."/>
            <person name="Evtushenko L."/>
        </authorList>
    </citation>
    <scope>NUCLEOTIDE SEQUENCE</scope>
    <source>
        <strain evidence="3">VKM Ac-1069</strain>
    </source>
</reference>